<dbReference type="InterPro" id="IPR013078">
    <property type="entry name" value="His_Pase_superF_clade-1"/>
</dbReference>
<dbReference type="RefSeq" id="WP_242166338.1">
    <property type="nucleotide sequence ID" value="NZ_JAJMLW010000004.1"/>
</dbReference>
<dbReference type="Proteomes" id="UP001430755">
    <property type="component" value="Unassembled WGS sequence"/>
</dbReference>
<dbReference type="SMART" id="SM00855">
    <property type="entry name" value="PGAM"/>
    <property type="match status" value="1"/>
</dbReference>
<dbReference type="InterPro" id="IPR029033">
    <property type="entry name" value="His_PPase_superfam"/>
</dbReference>
<keyword evidence="2" id="KW-1185">Reference proteome</keyword>
<dbReference type="EMBL" id="JAJMLW010000004">
    <property type="protein sequence ID" value="MCI2242806.1"/>
    <property type="molecule type" value="Genomic_DNA"/>
</dbReference>
<evidence type="ECO:0000313" key="1">
    <source>
        <dbReference type="EMBL" id="MCI2242806.1"/>
    </source>
</evidence>
<dbReference type="SUPFAM" id="SSF53254">
    <property type="entry name" value="Phosphoglycerate mutase-like"/>
    <property type="match status" value="1"/>
</dbReference>
<dbReference type="Gene3D" id="3.40.50.1240">
    <property type="entry name" value="Phosphoglycerate mutase-like"/>
    <property type="match status" value="1"/>
</dbReference>
<name>A0ABS9WK84_9ACTN</name>
<organism evidence="1 2">
    <name type="scientific">Adlercreutzia faecimuris</name>
    <dbReference type="NCBI Taxonomy" id="2897341"/>
    <lineage>
        <taxon>Bacteria</taxon>
        <taxon>Bacillati</taxon>
        <taxon>Actinomycetota</taxon>
        <taxon>Coriobacteriia</taxon>
        <taxon>Eggerthellales</taxon>
        <taxon>Eggerthellaceae</taxon>
        <taxon>Adlercreutzia</taxon>
    </lineage>
</organism>
<dbReference type="CDD" id="cd07067">
    <property type="entry name" value="HP_PGM_like"/>
    <property type="match status" value="1"/>
</dbReference>
<gene>
    <name evidence="1" type="ORF">LPT13_10665</name>
</gene>
<reference evidence="1" key="1">
    <citation type="submission" date="2021-11" db="EMBL/GenBank/DDBJ databases">
        <title>A Novel Adlercreutzia Species, isolated from a Allomyrina dichotoma larva feces.</title>
        <authorList>
            <person name="Suh M.K."/>
        </authorList>
    </citation>
    <scope>NUCLEOTIDE SEQUENCE</scope>
    <source>
        <strain evidence="1">JBNU-10</strain>
    </source>
</reference>
<protein>
    <submittedName>
        <fullName evidence="1">Phosphoglycerate mutase family protein</fullName>
    </submittedName>
</protein>
<evidence type="ECO:0000313" key="2">
    <source>
        <dbReference type="Proteomes" id="UP001430755"/>
    </source>
</evidence>
<proteinExistence type="predicted"/>
<accession>A0ABS9WK84</accession>
<dbReference type="InterPro" id="IPR050275">
    <property type="entry name" value="PGM_Phosphatase"/>
</dbReference>
<dbReference type="PANTHER" id="PTHR48100:SF9">
    <property type="entry name" value="PHOSPHOGLYCERATE MUTASE 2 PARALOG"/>
    <property type="match status" value="1"/>
</dbReference>
<dbReference type="PANTHER" id="PTHR48100">
    <property type="entry name" value="BROAD-SPECIFICITY PHOSPHATASE YOR283W-RELATED"/>
    <property type="match status" value="1"/>
</dbReference>
<comment type="caution">
    <text evidence="1">The sequence shown here is derived from an EMBL/GenBank/DDBJ whole genome shotgun (WGS) entry which is preliminary data.</text>
</comment>
<sequence length="231" mass="25691">MTVTFHFARHGETLFNVMGKVQGWCDTPLTGNGLYAAYRLGQGLVGTDFIWAYSSDSGRARETLAVALEARANERRLRGIDEGDRSIPVSADLRLREWCYGWLEGELGEEMRRALVDCFGRDLERAEQNERLPEIADFFARADPTGRAEDFAAIEGRLRSFIAEAAAHAEEAGGGDVLVVTHAFIIRTLVYLFDRARINDPLKIENASLTELIWQDGEICLGKIGDTAHLA</sequence>
<dbReference type="Pfam" id="PF00300">
    <property type="entry name" value="His_Phos_1"/>
    <property type="match status" value="1"/>
</dbReference>